<proteinExistence type="predicted"/>
<sequence>MSRRPGVPAPPLPAPVRTPLSAALAADSDENSNVTRRHDHTRVAKNVEFRLYRALLVDCSPVLKTLFAEQHPSRLEPIDEHHSIPCPVFRLTDSPQDLRHVLRAFVSRRPMSFLEEEPTQPSFNQISAFIRLGQKYEMGELAANARQFLKRHYTDDVAAWIKASLWEPSGWEDNVAIGVVNLARLINEPSLLPTALMGCVYMEQDVVRGFEREDGTREMLALDDLGRCIKANRTIRETHVTAILRVFEDTVAATCTREKGCKAMLRLALRRAEERLGWIMKSSPFWTFHQLVRNIPKELETCEECTAMVEERYTRDCQSYWTSRSRGGRLSLWRTMLETF</sequence>
<dbReference type="OrthoDB" id="3036049at2759"/>
<evidence type="ECO:0000259" key="1">
    <source>
        <dbReference type="SMART" id="SM00225"/>
    </source>
</evidence>
<dbReference type="InterPro" id="IPR000210">
    <property type="entry name" value="BTB/POZ_dom"/>
</dbReference>
<accession>A0A2G8RXM3</accession>
<dbReference type="SMART" id="SM00225">
    <property type="entry name" value="BTB"/>
    <property type="match status" value="1"/>
</dbReference>
<dbReference type="Proteomes" id="UP000230002">
    <property type="component" value="Unassembled WGS sequence"/>
</dbReference>
<reference evidence="2 3" key="1">
    <citation type="journal article" date="2015" name="Sci. Rep.">
        <title>Chromosome-level genome map provides insights into diverse defense mechanisms in the medicinal fungus Ganoderma sinense.</title>
        <authorList>
            <person name="Zhu Y."/>
            <person name="Xu J."/>
            <person name="Sun C."/>
            <person name="Zhou S."/>
            <person name="Xu H."/>
            <person name="Nelson D.R."/>
            <person name="Qian J."/>
            <person name="Song J."/>
            <person name="Luo H."/>
            <person name="Xiang L."/>
            <person name="Li Y."/>
            <person name="Xu Z."/>
            <person name="Ji A."/>
            <person name="Wang L."/>
            <person name="Lu S."/>
            <person name="Hayward A."/>
            <person name="Sun W."/>
            <person name="Li X."/>
            <person name="Schwartz D.C."/>
            <person name="Wang Y."/>
            <person name="Chen S."/>
        </authorList>
    </citation>
    <scope>NUCLEOTIDE SEQUENCE [LARGE SCALE GENOMIC DNA]</scope>
    <source>
        <strain evidence="2 3">ZZ0214-1</strain>
    </source>
</reference>
<evidence type="ECO:0000313" key="2">
    <source>
        <dbReference type="EMBL" id="PIL26265.1"/>
    </source>
</evidence>
<comment type="caution">
    <text evidence="2">The sequence shown here is derived from an EMBL/GenBank/DDBJ whole genome shotgun (WGS) entry which is preliminary data.</text>
</comment>
<protein>
    <recommendedName>
        <fullName evidence="1">BTB domain-containing protein</fullName>
    </recommendedName>
</protein>
<gene>
    <name evidence="2" type="ORF">GSI_12021</name>
</gene>
<organism evidence="2 3">
    <name type="scientific">Ganoderma sinense ZZ0214-1</name>
    <dbReference type="NCBI Taxonomy" id="1077348"/>
    <lineage>
        <taxon>Eukaryota</taxon>
        <taxon>Fungi</taxon>
        <taxon>Dikarya</taxon>
        <taxon>Basidiomycota</taxon>
        <taxon>Agaricomycotina</taxon>
        <taxon>Agaricomycetes</taxon>
        <taxon>Polyporales</taxon>
        <taxon>Polyporaceae</taxon>
        <taxon>Ganoderma</taxon>
    </lineage>
</organism>
<dbReference type="AlphaFoldDB" id="A0A2G8RXM3"/>
<dbReference type="EMBL" id="AYKW01000045">
    <property type="protein sequence ID" value="PIL26265.1"/>
    <property type="molecule type" value="Genomic_DNA"/>
</dbReference>
<name>A0A2G8RXM3_9APHY</name>
<dbReference type="Gene3D" id="3.30.710.10">
    <property type="entry name" value="Potassium Channel Kv1.1, Chain A"/>
    <property type="match status" value="1"/>
</dbReference>
<feature type="domain" description="BTB" evidence="1">
    <location>
        <begin position="38"/>
        <end position="153"/>
    </location>
</feature>
<keyword evidence="3" id="KW-1185">Reference proteome</keyword>
<dbReference type="InterPro" id="IPR011333">
    <property type="entry name" value="SKP1/BTB/POZ_sf"/>
</dbReference>
<evidence type="ECO:0000313" key="3">
    <source>
        <dbReference type="Proteomes" id="UP000230002"/>
    </source>
</evidence>